<evidence type="ECO:0000313" key="1">
    <source>
        <dbReference type="EMBL" id="QFS49056.1"/>
    </source>
</evidence>
<dbReference type="EMBL" id="CP045226">
    <property type="protein sequence ID" value="QFS49056.1"/>
    <property type="molecule type" value="Genomic_DNA"/>
</dbReference>
<protein>
    <submittedName>
        <fullName evidence="1">Uncharacterized protein</fullName>
    </submittedName>
</protein>
<dbReference type="Proteomes" id="UP000326678">
    <property type="component" value="Chromosome Gxm1"/>
</dbReference>
<keyword evidence="2" id="KW-1185">Reference proteome</keyword>
<dbReference type="KEGG" id="nsh:GXM_06550"/>
<gene>
    <name evidence="1" type="ORF">GXM_06550</name>
</gene>
<organism evidence="1 2">
    <name type="scientific">Nostoc sphaeroides CCNUC1</name>
    <dbReference type="NCBI Taxonomy" id="2653204"/>
    <lineage>
        <taxon>Bacteria</taxon>
        <taxon>Bacillati</taxon>
        <taxon>Cyanobacteriota</taxon>
        <taxon>Cyanophyceae</taxon>
        <taxon>Nostocales</taxon>
        <taxon>Nostocaceae</taxon>
        <taxon>Nostoc</taxon>
    </lineage>
</organism>
<name>A0A5P8WA49_9NOSO</name>
<evidence type="ECO:0000313" key="2">
    <source>
        <dbReference type="Proteomes" id="UP000326678"/>
    </source>
</evidence>
<accession>A0A5P8WA49</accession>
<proteinExistence type="predicted"/>
<dbReference type="AlphaFoldDB" id="A0A5P8WA49"/>
<sequence length="54" mass="6116">MSVTVRDGKSAILATGITENGKRSTDEFSQVKCVFSFQIDRFFQFSHLLCQNNL</sequence>
<reference evidence="1 2" key="1">
    <citation type="submission" date="2019-10" db="EMBL/GenBank/DDBJ databases">
        <title>Genomic and transcriptomic insights into the perfect genentic adaptation of a filamentous nitrogen-fixing cyanobacterium to rice fields.</title>
        <authorList>
            <person name="Chen Z."/>
        </authorList>
    </citation>
    <scope>NUCLEOTIDE SEQUENCE [LARGE SCALE GENOMIC DNA]</scope>
    <source>
        <strain evidence="1">CCNUC1</strain>
    </source>
</reference>